<reference evidence="1 2" key="1">
    <citation type="submission" date="2022-10" db="EMBL/GenBank/DDBJ databases">
        <authorList>
            <person name="Xie J."/>
            <person name="Shen N."/>
        </authorList>
    </citation>
    <scope>NUCLEOTIDE SEQUENCE [LARGE SCALE GENOMIC DNA]</scope>
    <source>
        <strain evidence="1 2">YIM65594</strain>
    </source>
</reference>
<dbReference type="EMBL" id="JAOZYC010000181">
    <property type="protein sequence ID" value="MEB8342990.1"/>
    <property type="molecule type" value="Genomic_DNA"/>
</dbReference>
<proteinExistence type="predicted"/>
<gene>
    <name evidence="1" type="ORF">OKJ99_36415</name>
</gene>
<comment type="caution">
    <text evidence="1">The sequence shown here is derived from an EMBL/GenBank/DDBJ whole genome shotgun (WGS) entry which is preliminary data.</text>
</comment>
<evidence type="ECO:0000313" key="2">
    <source>
        <dbReference type="Proteomes" id="UP001354931"/>
    </source>
</evidence>
<organism evidence="1 2">
    <name type="scientific">Streptomyces endophyticus</name>
    <dbReference type="NCBI Taxonomy" id="714166"/>
    <lineage>
        <taxon>Bacteria</taxon>
        <taxon>Bacillati</taxon>
        <taxon>Actinomycetota</taxon>
        <taxon>Actinomycetes</taxon>
        <taxon>Kitasatosporales</taxon>
        <taxon>Streptomycetaceae</taxon>
        <taxon>Streptomyces</taxon>
    </lineage>
</organism>
<evidence type="ECO:0000313" key="1">
    <source>
        <dbReference type="EMBL" id="MEB8342990.1"/>
    </source>
</evidence>
<dbReference type="RefSeq" id="WP_326022594.1">
    <property type="nucleotide sequence ID" value="NZ_JAOZYC010000181.1"/>
</dbReference>
<dbReference type="Proteomes" id="UP001354931">
    <property type="component" value="Unassembled WGS sequence"/>
</dbReference>
<sequence length="89" mass="9771">RRNNPTVHSVLAVLPTEPEGPAGLFKGTSSQRMLETGYQQILALILFGGQHSEDAVNGRIIPPTVPLSWCHPDYGETFTESLILAQDER</sequence>
<protein>
    <submittedName>
        <fullName evidence="1">Uncharacterized protein</fullName>
    </submittedName>
</protein>
<accession>A0ABU6FI88</accession>
<name>A0ABU6FI88_9ACTN</name>
<keyword evidence="2" id="KW-1185">Reference proteome</keyword>
<feature type="non-terminal residue" evidence="1">
    <location>
        <position position="1"/>
    </location>
</feature>